<dbReference type="Pfam" id="PF01041">
    <property type="entry name" value="DegT_DnrJ_EryC1"/>
    <property type="match status" value="1"/>
</dbReference>
<dbReference type="PANTHER" id="PTHR30244">
    <property type="entry name" value="TRANSAMINASE"/>
    <property type="match status" value="1"/>
</dbReference>
<gene>
    <name evidence="2" type="ORF">MGR_2871</name>
</gene>
<dbReference type="SUPFAM" id="SSF53383">
    <property type="entry name" value="PLP-dependent transferases"/>
    <property type="match status" value="1"/>
</dbReference>
<accession>A4TUS0</accession>
<dbReference type="InterPro" id="IPR015424">
    <property type="entry name" value="PyrdxlP-dep_Trfase"/>
</dbReference>
<dbReference type="EMBL" id="CU459003">
    <property type="protein sequence ID" value="CAM74377.1"/>
    <property type="molecule type" value="Genomic_DNA"/>
</dbReference>
<reference evidence="2" key="1">
    <citation type="journal article" date="2007" name="J. Bacteriol.">
        <title>Comparative genome analysis of four magnetotactic bacteria reveals a complex set of group-specific genes implicated in magnetosome biomineralization and function.</title>
        <authorList>
            <person name="Richter M."/>
            <person name="Kube M."/>
            <person name="Bazylinski D.A."/>
            <person name="Lombardot T."/>
            <person name="Gloeckner F.O."/>
            <person name="Reinhardt R."/>
            <person name="Schueler D."/>
        </authorList>
    </citation>
    <scope>NUCLEOTIDE SEQUENCE</scope>
    <source>
        <strain evidence="2">MSR-1</strain>
    </source>
</reference>
<dbReference type="InterPro" id="IPR015422">
    <property type="entry name" value="PyrdxlP-dep_Trfase_small"/>
</dbReference>
<dbReference type="GO" id="GO:0008483">
    <property type="term" value="F:transaminase activity"/>
    <property type="evidence" value="ECO:0007669"/>
    <property type="project" value="UniProtKB-KW"/>
</dbReference>
<sequence>MVEGVNSRLDGLQAAALSVKLPHLPAWVTARRHVARRYHERLSGTGLDLPDDPPWGEHAYHLYVIRVPERDRIAAALAEAGIECGIHYPTALPNLPAYAHLGHRREDFPRASAYQNEILSLPIYPELSTAQTDHVCDRLIALL</sequence>
<dbReference type="InterPro" id="IPR000653">
    <property type="entry name" value="DegT/StrS_aminotransferase"/>
</dbReference>
<dbReference type="PANTHER" id="PTHR30244:SF36">
    <property type="entry name" value="3-OXO-GLUCOSE-6-PHOSPHATE:GLUTAMATE AMINOTRANSFERASE"/>
    <property type="match status" value="1"/>
</dbReference>
<keyword evidence="1" id="KW-0663">Pyridoxal phosphate</keyword>
<dbReference type="GO" id="GO:0000271">
    <property type="term" value="P:polysaccharide biosynthetic process"/>
    <property type="evidence" value="ECO:0007669"/>
    <property type="project" value="TreeGrafter"/>
</dbReference>
<evidence type="ECO:0000256" key="1">
    <source>
        <dbReference type="ARBA" id="ARBA00022898"/>
    </source>
</evidence>
<name>A4TUS0_9PROT</name>
<protein>
    <submittedName>
        <fullName evidence="2">DegT/DnrJ/EryC1/StrS aminotransferase</fullName>
    </submittedName>
</protein>
<dbReference type="GO" id="GO:0030170">
    <property type="term" value="F:pyridoxal phosphate binding"/>
    <property type="evidence" value="ECO:0007669"/>
    <property type="project" value="TreeGrafter"/>
</dbReference>
<dbReference type="AlphaFoldDB" id="A4TUS0"/>
<dbReference type="Gene3D" id="3.90.1150.10">
    <property type="entry name" value="Aspartate Aminotransferase, domain 1"/>
    <property type="match status" value="1"/>
</dbReference>
<keyword evidence="2" id="KW-0808">Transferase</keyword>
<proteinExistence type="predicted"/>
<organism evidence="2">
    <name type="scientific">Magnetospirillum gryphiswaldense</name>
    <dbReference type="NCBI Taxonomy" id="55518"/>
    <lineage>
        <taxon>Bacteria</taxon>
        <taxon>Pseudomonadati</taxon>
        <taxon>Pseudomonadota</taxon>
        <taxon>Alphaproteobacteria</taxon>
        <taxon>Rhodospirillales</taxon>
        <taxon>Rhodospirillaceae</taxon>
        <taxon>Magnetospirillum</taxon>
    </lineage>
</organism>
<evidence type="ECO:0000313" key="2">
    <source>
        <dbReference type="EMBL" id="CAM74377.1"/>
    </source>
</evidence>
<keyword evidence="2" id="KW-0032">Aminotransferase</keyword>